<comment type="similarity">
    <text evidence="2">Belongs to the terpene synthase family.</text>
</comment>
<dbReference type="Gene3D" id="1.10.600.10">
    <property type="entry name" value="Farnesyl Diphosphate Synthase"/>
    <property type="match status" value="2"/>
</dbReference>
<name>A0ABT6RU10_9ACTN</name>
<comment type="cofactor">
    <cofactor evidence="2">
        <name>Mg(2+)</name>
        <dbReference type="ChEBI" id="CHEBI:18420"/>
    </cofactor>
</comment>
<dbReference type="InterPro" id="IPR034686">
    <property type="entry name" value="Terpene_cyclase-like_2"/>
</dbReference>
<proteinExistence type="inferred from homology"/>
<dbReference type="Proteomes" id="UP001224661">
    <property type="component" value="Unassembled WGS sequence"/>
</dbReference>
<organism evidence="4 5">
    <name type="scientific">Streptomyces solicavernae</name>
    <dbReference type="NCBI Taxonomy" id="3043614"/>
    <lineage>
        <taxon>Bacteria</taxon>
        <taxon>Bacillati</taxon>
        <taxon>Actinomycetota</taxon>
        <taxon>Actinomycetes</taxon>
        <taxon>Kitasatosporales</taxon>
        <taxon>Streptomycetaceae</taxon>
        <taxon>Streptomyces</taxon>
    </lineage>
</organism>
<dbReference type="EC" id="4.2.3.-" evidence="2"/>
<dbReference type="InterPro" id="IPR008949">
    <property type="entry name" value="Isoprenoid_synthase_dom_sf"/>
</dbReference>
<protein>
    <recommendedName>
        <fullName evidence="2">Terpene synthase</fullName>
        <ecNumber evidence="2">4.2.3.-</ecNumber>
    </recommendedName>
</protein>
<dbReference type="SUPFAM" id="SSF48576">
    <property type="entry name" value="Terpenoid synthases"/>
    <property type="match status" value="2"/>
</dbReference>
<reference evidence="4 5" key="1">
    <citation type="submission" date="2023-05" db="EMBL/GenBank/DDBJ databases">
        <title>Draft genome sequence of Streptomyces sp. B-S-A8 isolated from a cave soil in Thailand.</title>
        <authorList>
            <person name="Chamroensaksri N."/>
            <person name="Muangham S."/>
        </authorList>
    </citation>
    <scope>NUCLEOTIDE SEQUENCE [LARGE SCALE GENOMIC DNA]</scope>
    <source>
        <strain evidence="4 5">B-S-A8</strain>
    </source>
</reference>
<gene>
    <name evidence="4" type="ORF">QIS99_13265</name>
</gene>
<comment type="caution">
    <text evidence="4">The sequence shown here is derived from an EMBL/GenBank/DDBJ whole genome shotgun (WGS) entry which is preliminary data.</text>
</comment>
<feature type="region of interest" description="Disordered" evidence="3">
    <location>
        <begin position="775"/>
        <end position="794"/>
    </location>
</feature>
<dbReference type="PANTHER" id="PTHR35201:SF4">
    <property type="entry name" value="BETA-PINACENE SYNTHASE-RELATED"/>
    <property type="match status" value="1"/>
</dbReference>
<dbReference type="PANTHER" id="PTHR35201">
    <property type="entry name" value="TERPENE SYNTHASE"/>
    <property type="match status" value="1"/>
</dbReference>
<keyword evidence="1 2" id="KW-0456">Lyase</keyword>
<evidence type="ECO:0000313" key="4">
    <source>
        <dbReference type="EMBL" id="MDI3387161.1"/>
    </source>
</evidence>
<evidence type="ECO:0000256" key="1">
    <source>
        <dbReference type="ARBA" id="ARBA00023239"/>
    </source>
</evidence>
<dbReference type="Pfam" id="PF19086">
    <property type="entry name" value="Terpene_syn_C_2"/>
    <property type="match status" value="2"/>
</dbReference>
<accession>A0ABT6RU10</accession>
<sequence length="794" mass="87525">MGQPFTLPDFYVPYPARLNPQVEAARSHSRGWARRMGMLEGSGVWEERDLDAHDYALLCAYTHPDCGADELSLVTDWYVWVFFFDDHFLELFKRTQDRAGAKAYLDRLPAFMPDDLAEGFPEPRTPVEAGLADLWARTVPSMSRGWRARFAQATENLLNESLWELSNINEGRIANPVEYIEMRRKVGGAPWSAGLVEYAARAELPDAVAGSRPLRVLRDAFSDAVHLRNDLFSYQREVEDEGENSNGVLVMETFLGCTTQEAADAVNDLLTSRLQQFEHTALTEVPGLCAERGLDAAQTAAVAAYAKGLQDWQSGGHEWHLRSSRYMNAEAAGRDPSGLTVPFTPPGTVPFTAPGTVPFTAPGTMPFPQPGTVPFTPPGAVPGTAIGAGLRFTPRAERARLRSRSHPPHRHVGPSLLPEFQLPYPVSLSPHLAGARPRCVEWGRRMGMLRTQPGRPLSDIWDERRLAGYDFPLCSAGLDPDATPDELDLSAHWLTWGTYGDDLYPALYGRTRDLAGARAATERLSLFMPLDASAAPEPHDALERGLADLWARTAGPMPERDRAAFRKSVEDMTASWVWELAERAQQRIPDPVDYIEMRRLTFGADMTMRLARIRHGGALPEEVSRSGPLRSLENAAADYATLLNDLFSYQKEIEYEGEVHNGVLVVQNFFDVGYATGVALVDALMNSRLRQFQHVVAHELPVLYEDLGLDAGARAAVGGYVRELQDWMAAILHWHRGCRRYREADLRAGTGGAPWRLGGPTGLGTSAARAFLPAPPLPEGPAGRASSIAGGAHF</sequence>
<dbReference type="RefSeq" id="WP_282513445.1">
    <property type="nucleotide sequence ID" value="NZ_JASCIR010000009.1"/>
</dbReference>
<keyword evidence="2" id="KW-0479">Metal-binding</keyword>
<dbReference type="SFLD" id="SFLDS00005">
    <property type="entry name" value="Isoprenoid_Synthase_Type_I"/>
    <property type="match status" value="2"/>
</dbReference>
<keyword evidence="5" id="KW-1185">Reference proteome</keyword>
<keyword evidence="2" id="KW-0460">Magnesium</keyword>
<evidence type="ECO:0000313" key="5">
    <source>
        <dbReference type="Proteomes" id="UP001224661"/>
    </source>
</evidence>
<evidence type="ECO:0000256" key="3">
    <source>
        <dbReference type="SAM" id="MobiDB-lite"/>
    </source>
</evidence>
<dbReference type="EMBL" id="JASCIR010000009">
    <property type="protein sequence ID" value="MDI3387161.1"/>
    <property type="molecule type" value="Genomic_DNA"/>
</dbReference>
<dbReference type="SFLD" id="SFLDG01020">
    <property type="entry name" value="Terpene_Cyclase_Like_2"/>
    <property type="match status" value="2"/>
</dbReference>
<evidence type="ECO:0000256" key="2">
    <source>
        <dbReference type="RuleBase" id="RU366034"/>
    </source>
</evidence>